<dbReference type="GO" id="GO:0036055">
    <property type="term" value="F:protein-succinyllysine desuccinylase activity"/>
    <property type="evidence" value="ECO:0007669"/>
    <property type="project" value="InterPro"/>
</dbReference>
<dbReference type="CDD" id="cd01412">
    <property type="entry name" value="SIRT5_Af1_CobB"/>
    <property type="match status" value="1"/>
</dbReference>
<feature type="binding site" evidence="4">
    <location>
        <position position="246"/>
    </location>
    <ligand>
        <name>Zn(2+)</name>
        <dbReference type="ChEBI" id="CHEBI:29105"/>
    </ligand>
</feature>
<protein>
    <recommendedName>
        <fullName evidence="6">Deacetylase sirtuin-type domain-containing protein</fullName>
    </recommendedName>
</protein>
<feature type="region of interest" description="Disordered" evidence="5">
    <location>
        <begin position="189"/>
        <end position="221"/>
    </location>
</feature>
<gene>
    <name evidence="7" type="ORF">ASPZODRAFT_135395</name>
</gene>
<evidence type="ECO:0000256" key="3">
    <source>
        <dbReference type="ARBA" id="ARBA00023027"/>
    </source>
</evidence>
<evidence type="ECO:0000256" key="4">
    <source>
        <dbReference type="PROSITE-ProRule" id="PRU00236"/>
    </source>
</evidence>
<dbReference type="GeneID" id="34610251"/>
<name>A0A1L9S9W9_9EURO</name>
<dbReference type="InterPro" id="IPR029035">
    <property type="entry name" value="DHS-like_NAD/FAD-binding_dom"/>
</dbReference>
<reference evidence="8" key="1">
    <citation type="journal article" date="2017" name="Genome Biol.">
        <title>Comparative genomics reveals high biological diversity and specific adaptations in the industrially and medically important fungal genus Aspergillus.</title>
        <authorList>
            <person name="de Vries R.P."/>
            <person name="Riley R."/>
            <person name="Wiebenga A."/>
            <person name="Aguilar-Osorio G."/>
            <person name="Amillis S."/>
            <person name="Uchima C.A."/>
            <person name="Anderluh G."/>
            <person name="Asadollahi M."/>
            <person name="Askin M."/>
            <person name="Barry K."/>
            <person name="Battaglia E."/>
            <person name="Bayram O."/>
            <person name="Benocci T."/>
            <person name="Braus-Stromeyer S.A."/>
            <person name="Caldana C."/>
            <person name="Canovas D."/>
            <person name="Cerqueira G.C."/>
            <person name="Chen F."/>
            <person name="Chen W."/>
            <person name="Choi C."/>
            <person name="Clum A."/>
            <person name="Dos Santos R.A."/>
            <person name="Damasio A.R."/>
            <person name="Diallinas G."/>
            <person name="Emri T."/>
            <person name="Fekete E."/>
            <person name="Flipphi M."/>
            <person name="Freyberg S."/>
            <person name="Gallo A."/>
            <person name="Gournas C."/>
            <person name="Habgood R."/>
            <person name="Hainaut M."/>
            <person name="Harispe M.L."/>
            <person name="Henrissat B."/>
            <person name="Hilden K.S."/>
            <person name="Hope R."/>
            <person name="Hossain A."/>
            <person name="Karabika E."/>
            <person name="Karaffa L."/>
            <person name="Karanyi Z."/>
            <person name="Krasevec N."/>
            <person name="Kuo A."/>
            <person name="Kusch H."/>
            <person name="LaButti K."/>
            <person name="Lagendijk E.L."/>
            <person name="Lapidus A."/>
            <person name="Levasseur A."/>
            <person name="Lindquist E."/>
            <person name="Lipzen A."/>
            <person name="Logrieco A.F."/>
            <person name="MacCabe A."/>
            <person name="Maekelae M.R."/>
            <person name="Malavazi I."/>
            <person name="Melin P."/>
            <person name="Meyer V."/>
            <person name="Mielnichuk N."/>
            <person name="Miskei M."/>
            <person name="Molnar A.P."/>
            <person name="Mule G."/>
            <person name="Ngan C.Y."/>
            <person name="Orejas M."/>
            <person name="Orosz E."/>
            <person name="Ouedraogo J.P."/>
            <person name="Overkamp K.M."/>
            <person name="Park H.-S."/>
            <person name="Perrone G."/>
            <person name="Piumi F."/>
            <person name="Punt P.J."/>
            <person name="Ram A.F."/>
            <person name="Ramon A."/>
            <person name="Rauscher S."/>
            <person name="Record E."/>
            <person name="Riano-Pachon D.M."/>
            <person name="Robert V."/>
            <person name="Roehrig J."/>
            <person name="Ruller R."/>
            <person name="Salamov A."/>
            <person name="Salih N.S."/>
            <person name="Samson R.A."/>
            <person name="Sandor E."/>
            <person name="Sanguinetti M."/>
            <person name="Schuetze T."/>
            <person name="Sepcic K."/>
            <person name="Shelest E."/>
            <person name="Sherlock G."/>
            <person name="Sophianopoulou V."/>
            <person name="Squina F.M."/>
            <person name="Sun H."/>
            <person name="Susca A."/>
            <person name="Todd R.B."/>
            <person name="Tsang A."/>
            <person name="Unkles S.E."/>
            <person name="van de Wiele N."/>
            <person name="van Rossen-Uffink D."/>
            <person name="Oliveira J.V."/>
            <person name="Vesth T.C."/>
            <person name="Visser J."/>
            <person name="Yu J.-H."/>
            <person name="Zhou M."/>
            <person name="Andersen M.R."/>
            <person name="Archer D.B."/>
            <person name="Baker S.E."/>
            <person name="Benoit I."/>
            <person name="Brakhage A.A."/>
            <person name="Braus G.H."/>
            <person name="Fischer R."/>
            <person name="Frisvad J.C."/>
            <person name="Goldman G.H."/>
            <person name="Houbraken J."/>
            <person name="Oakley B."/>
            <person name="Pocsi I."/>
            <person name="Scazzocchio C."/>
            <person name="Seiboth B."/>
            <person name="vanKuyk P.A."/>
            <person name="Wortman J."/>
            <person name="Dyer P.S."/>
            <person name="Grigoriev I.V."/>
        </authorList>
    </citation>
    <scope>NUCLEOTIDE SEQUENCE [LARGE SCALE GENOMIC DNA]</scope>
    <source>
        <strain evidence="8">CBS 506.65</strain>
    </source>
</reference>
<feature type="binding site" evidence="4">
    <location>
        <position position="145"/>
    </location>
    <ligand>
        <name>Zn(2+)</name>
        <dbReference type="ChEBI" id="CHEBI:29105"/>
    </ligand>
</feature>
<evidence type="ECO:0000256" key="1">
    <source>
        <dbReference type="ARBA" id="ARBA00006924"/>
    </source>
</evidence>
<dbReference type="GO" id="GO:0017136">
    <property type="term" value="F:histone deacetylase activity, NAD-dependent"/>
    <property type="evidence" value="ECO:0007669"/>
    <property type="project" value="TreeGrafter"/>
</dbReference>
<feature type="compositionally biased region" description="Basic and acidic residues" evidence="5">
    <location>
        <begin position="193"/>
        <end position="203"/>
    </location>
</feature>
<dbReference type="InterPro" id="IPR026591">
    <property type="entry name" value="Sirtuin_cat_small_dom_sf"/>
</dbReference>
<dbReference type="STRING" id="1073090.A0A1L9S9W9"/>
<dbReference type="OrthoDB" id="424302at2759"/>
<keyword evidence="4" id="KW-0862">Zinc</keyword>
<dbReference type="Gene3D" id="3.30.1600.10">
    <property type="entry name" value="SIR2/SIRT2 'Small Domain"/>
    <property type="match status" value="1"/>
</dbReference>
<dbReference type="GO" id="GO:0046872">
    <property type="term" value="F:metal ion binding"/>
    <property type="evidence" value="ECO:0007669"/>
    <property type="project" value="UniProtKB-KW"/>
</dbReference>
<sequence>MAATAARQAAIPAADLQSFSEYLKGSTRILALVGAGLSAASGLPTFRGAGGLWRSYDATALATPEAFEQNPGLVWQFYSYRRHMALKARPNRAHYALAELARRNKNFVTLSQNVDGLSQRANHPDEQLHLLHGSLFDVKCTAFYCDYVRGNDFTDPIVPALAIPSNKREPVPSATDKTGREATQSLFSALEQKSAESKSKEQQQQEEEEEEEEEEEVVVEEEADISDASVFMPELNPQDLPKCPQCKDGMLRPGVVWFGEPLPSHTMDAVDEWLDKAPKVDLVLVIGTSAQVWPAAGYVDIARSKGGRVAVINMDRKDVPGGSNGMKRGDWFFVGDASDILPEILKPVIGEIKI</sequence>
<organism evidence="7 8">
    <name type="scientific">Penicilliopsis zonata CBS 506.65</name>
    <dbReference type="NCBI Taxonomy" id="1073090"/>
    <lineage>
        <taxon>Eukaryota</taxon>
        <taxon>Fungi</taxon>
        <taxon>Dikarya</taxon>
        <taxon>Ascomycota</taxon>
        <taxon>Pezizomycotina</taxon>
        <taxon>Eurotiomycetes</taxon>
        <taxon>Eurotiomycetidae</taxon>
        <taxon>Eurotiales</taxon>
        <taxon>Aspergillaceae</taxon>
        <taxon>Penicilliopsis</taxon>
    </lineage>
</organism>
<dbReference type="Proteomes" id="UP000184188">
    <property type="component" value="Unassembled WGS sequence"/>
</dbReference>
<dbReference type="PROSITE" id="PS50305">
    <property type="entry name" value="SIRTUIN"/>
    <property type="match status" value="1"/>
</dbReference>
<dbReference type="SUPFAM" id="SSF52467">
    <property type="entry name" value="DHS-like NAD/FAD-binding domain"/>
    <property type="match status" value="1"/>
</dbReference>
<proteinExistence type="inferred from homology"/>
<dbReference type="RefSeq" id="XP_022578485.1">
    <property type="nucleotide sequence ID" value="XM_022723786.1"/>
</dbReference>
<dbReference type="Pfam" id="PF02146">
    <property type="entry name" value="SIR2"/>
    <property type="match status" value="2"/>
</dbReference>
<feature type="domain" description="Deacetylase sirtuin-type" evidence="6">
    <location>
        <begin position="9"/>
        <end position="351"/>
    </location>
</feature>
<evidence type="ECO:0000259" key="6">
    <source>
        <dbReference type="PROSITE" id="PS50305"/>
    </source>
</evidence>
<evidence type="ECO:0000313" key="7">
    <source>
        <dbReference type="EMBL" id="OJJ43975.1"/>
    </source>
</evidence>
<dbReference type="InterPro" id="IPR026590">
    <property type="entry name" value="Ssirtuin_cat_dom"/>
</dbReference>
<dbReference type="VEuPathDB" id="FungiDB:ASPZODRAFT_135395"/>
<dbReference type="PANTHER" id="PTHR11085">
    <property type="entry name" value="NAD-DEPENDENT PROTEIN DEACYLASE SIRTUIN-5, MITOCHONDRIAL-RELATED"/>
    <property type="match status" value="1"/>
</dbReference>
<dbReference type="InterPro" id="IPR050134">
    <property type="entry name" value="NAD-dep_sirtuin_deacylases"/>
</dbReference>
<dbReference type="AlphaFoldDB" id="A0A1L9S9W9"/>
<accession>A0A1L9S9W9</accession>
<dbReference type="InterPro" id="IPR003000">
    <property type="entry name" value="Sirtuin"/>
</dbReference>
<dbReference type="GO" id="GO:0070403">
    <property type="term" value="F:NAD+ binding"/>
    <property type="evidence" value="ECO:0007669"/>
    <property type="project" value="InterPro"/>
</dbReference>
<evidence type="ECO:0000313" key="8">
    <source>
        <dbReference type="Proteomes" id="UP000184188"/>
    </source>
</evidence>
<keyword evidence="8" id="KW-1185">Reference proteome</keyword>
<dbReference type="PANTHER" id="PTHR11085:SF10">
    <property type="entry name" value="NAD-DEPENDENT PROTEIN DEACYLASE SIRTUIN-5, MITOCHONDRIAL-RELATED"/>
    <property type="match status" value="1"/>
</dbReference>
<feature type="binding site" evidence="4">
    <location>
        <position position="140"/>
    </location>
    <ligand>
        <name>Zn(2+)</name>
        <dbReference type="ChEBI" id="CHEBI:29105"/>
    </ligand>
</feature>
<dbReference type="GO" id="GO:0005634">
    <property type="term" value="C:nucleus"/>
    <property type="evidence" value="ECO:0007669"/>
    <property type="project" value="TreeGrafter"/>
</dbReference>
<dbReference type="InterPro" id="IPR027546">
    <property type="entry name" value="Sirtuin_class_III"/>
</dbReference>
<dbReference type="GO" id="GO:0036054">
    <property type="term" value="F:protein-malonyllysine demalonylase activity"/>
    <property type="evidence" value="ECO:0007669"/>
    <property type="project" value="InterPro"/>
</dbReference>
<dbReference type="EMBL" id="KV878349">
    <property type="protein sequence ID" value="OJJ43975.1"/>
    <property type="molecule type" value="Genomic_DNA"/>
</dbReference>
<comment type="similarity">
    <text evidence="1">Belongs to the sirtuin family. Class I subfamily.</text>
</comment>
<feature type="binding site" evidence="4">
    <location>
        <position position="243"/>
    </location>
    <ligand>
        <name>Zn(2+)</name>
        <dbReference type="ChEBI" id="CHEBI:29105"/>
    </ligand>
</feature>
<keyword evidence="4" id="KW-0479">Metal-binding</keyword>
<feature type="compositionally biased region" description="Acidic residues" evidence="5">
    <location>
        <begin position="204"/>
        <end position="221"/>
    </location>
</feature>
<feature type="active site" description="Proton acceptor" evidence="4">
    <location>
        <position position="132"/>
    </location>
</feature>
<keyword evidence="2" id="KW-0808">Transferase</keyword>
<keyword evidence="3" id="KW-0520">NAD</keyword>
<evidence type="ECO:0000256" key="5">
    <source>
        <dbReference type="SAM" id="MobiDB-lite"/>
    </source>
</evidence>
<evidence type="ECO:0000256" key="2">
    <source>
        <dbReference type="ARBA" id="ARBA00022679"/>
    </source>
</evidence>
<dbReference type="Gene3D" id="3.40.50.1220">
    <property type="entry name" value="TPP-binding domain"/>
    <property type="match status" value="1"/>
</dbReference>